<evidence type="ECO:0000313" key="4">
    <source>
        <dbReference type="Proteomes" id="UP000434052"/>
    </source>
</evidence>
<dbReference type="EMBL" id="QMIF01000002">
    <property type="protein sequence ID" value="TVM35603.1"/>
    <property type="molecule type" value="Genomic_DNA"/>
</dbReference>
<gene>
    <name evidence="3" type="ORF">DQK91_02765</name>
</gene>
<dbReference type="SUPFAM" id="SSF88874">
    <property type="entry name" value="Receptor-binding domain of short tail fibre protein gp12"/>
    <property type="match status" value="1"/>
</dbReference>
<dbReference type="Pfam" id="PF07484">
    <property type="entry name" value="Collar"/>
    <property type="match status" value="1"/>
</dbReference>
<evidence type="ECO:0000313" key="3">
    <source>
        <dbReference type="EMBL" id="TVM35603.1"/>
    </source>
</evidence>
<dbReference type="InterPro" id="IPR037053">
    <property type="entry name" value="Phage_tail_collar_dom_sf"/>
</dbReference>
<evidence type="ECO:0000259" key="2">
    <source>
        <dbReference type="Pfam" id="PF07484"/>
    </source>
</evidence>
<evidence type="ECO:0000256" key="1">
    <source>
        <dbReference type="SAM" id="MobiDB-lite"/>
    </source>
</evidence>
<feature type="region of interest" description="Disordered" evidence="1">
    <location>
        <begin position="149"/>
        <end position="173"/>
    </location>
</feature>
<proteinExistence type="predicted"/>
<dbReference type="Gene3D" id="3.90.1340.10">
    <property type="entry name" value="Phage tail collar domain"/>
    <property type="match status" value="1"/>
</dbReference>
<organism evidence="3 4">
    <name type="scientific">Oceanidesulfovibrio marinus</name>
    <dbReference type="NCBI Taxonomy" id="370038"/>
    <lineage>
        <taxon>Bacteria</taxon>
        <taxon>Pseudomonadati</taxon>
        <taxon>Thermodesulfobacteriota</taxon>
        <taxon>Desulfovibrionia</taxon>
        <taxon>Desulfovibrionales</taxon>
        <taxon>Desulfovibrionaceae</taxon>
        <taxon>Oceanidesulfovibrio</taxon>
    </lineage>
</organism>
<dbReference type="OrthoDB" id="7710585at2"/>
<dbReference type="Proteomes" id="UP000434052">
    <property type="component" value="Unassembled WGS sequence"/>
</dbReference>
<name>A0A6P1ZJ46_9BACT</name>
<sequence length="383" mass="40221">MMGQDIPLLSNFSEYSLAAGVAVGATTIILESTAGLPVINTEYEYIPMVIRDATTNREIIHVTAVNTDTNELTVVRGCEGTTAQEWSASAYIYVTLTAEAASDLQAYAAALAEDWAVEDEDVEVQPGQYSAKHHALKAAASASAASLSEANASASEDKAQEWAENPEDSEVEAGQYSAKHYALKAAASAAAAQAAASTFVGVPVGTTLDSRGDTVDEGFLPENSAAVSRTTFANLFAKIGTKYGAGDGSTTFNLPDSRNYFKRGWDGTPESVGAVEADAFKAHSHSASIGYSGSHTHSGTTTGAGSHAHTYYRWVQWPTPGASSGGTSSTYNGILHDTSWAGDHSHSLSINSSGNHNHSVTVNSTGDVETRPMNMRCLSQIKY</sequence>
<comment type="caution">
    <text evidence="3">The sequence shown here is derived from an EMBL/GenBank/DDBJ whole genome shotgun (WGS) entry which is preliminary data.</text>
</comment>
<reference evidence="3 4" key="1">
    <citation type="submission" date="2018-06" db="EMBL/GenBank/DDBJ databases">
        <title>Complete genome of Desulfovibrio marinus P48SEP.</title>
        <authorList>
            <person name="Crispim J.S."/>
            <person name="Vidigal P.M.P."/>
            <person name="Silva L.C.F."/>
            <person name="Araujo L.C."/>
            <person name="Laguardia C.N."/>
            <person name="Dias R.S."/>
            <person name="Sousa M.P."/>
            <person name="Paula S.O."/>
            <person name="Silva C."/>
        </authorList>
    </citation>
    <scope>NUCLEOTIDE SEQUENCE [LARGE SCALE GENOMIC DNA]</scope>
    <source>
        <strain evidence="3 4">P48SEP</strain>
    </source>
</reference>
<dbReference type="InterPro" id="IPR011083">
    <property type="entry name" value="Phage_tail_collar_dom"/>
</dbReference>
<feature type="domain" description="Phage tail collar" evidence="2">
    <location>
        <begin position="212"/>
        <end position="261"/>
    </location>
</feature>
<accession>A0A6P1ZJ46</accession>
<protein>
    <recommendedName>
        <fullName evidence="2">Phage tail collar domain-containing protein</fullName>
    </recommendedName>
</protein>
<dbReference type="AlphaFoldDB" id="A0A6P1ZJ46"/>